<organism evidence="2 3">
    <name type="scientific">SAR86 cluster bacterium SAR86A</name>
    <dbReference type="NCBI Taxonomy" id="1123866"/>
    <lineage>
        <taxon>Bacteria</taxon>
        <taxon>Pseudomonadati</taxon>
        <taxon>Pseudomonadota</taxon>
        <taxon>Gammaproteobacteria</taxon>
        <taxon>SAR86 cluster</taxon>
    </lineage>
</organism>
<feature type="transmembrane region" description="Helical" evidence="1">
    <location>
        <begin position="21"/>
        <end position="39"/>
    </location>
</feature>
<dbReference type="EMBL" id="JH611157">
    <property type="protein sequence ID" value="EJP71126.1"/>
    <property type="molecule type" value="Genomic_DNA"/>
</dbReference>
<proteinExistence type="predicted"/>
<keyword evidence="1" id="KW-0812">Transmembrane</keyword>
<accession>J5KAI5</accession>
<protein>
    <submittedName>
        <fullName evidence="2">Uncharacterized protein</fullName>
    </submittedName>
</protein>
<evidence type="ECO:0000256" key="1">
    <source>
        <dbReference type="SAM" id="Phobius"/>
    </source>
</evidence>
<dbReference type="STRING" id="1123866.NT01SARS_0928"/>
<dbReference type="AlphaFoldDB" id="J5KAI5"/>
<feature type="transmembrane region" description="Helical" evidence="1">
    <location>
        <begin position="51"/>
        <end position="69"/>
    </location>
</feature>
<keyword evidence="1" id="KW-1133">Transmembrane helix</keyword>
<feature type="transmembrane region" description="Helical" evidence="1">
    <location>
        <begin position="90"/>
        <end position="108"/>
    </location>
</feature>
<dbReference type="HOGENOM" id="CLU_1601550_0_0_6"/>
<evidence type="ECO:0000313" key="2">
    <source>
        <dbReference type="EMBL" id="EJP71126.1"/>
    </source>
</evidence>
<keyword evidence="1" id="KW-0472">Membrane</keyword>
<feature type="transmembrane region" description="Helical" evidence="1">
    <location>
        <begin position="120"/>
        <end position="140"/>
    </location>
</feature>
<dbReference type="Proteomes" id="UP000010305">
    <property type="component" value="Unassembled WGS sequence"/>
</dbReference>
<reference evidence="2 3" key="1">
    <citation type="journal article" date="2012" name="ISME J.">
        <title>Genomic insights to SAR86, an abundant and uncultivated marine bacterial lineage.</title>
        <authorList>
            <person name="Dupont C.L."/>
            <person name="Rusch D.B."/>
            <person name="Yooseph S."/>
            <person name="Lombardo M.J."/>
            <person name="Richter R.A."/>
            <person name="Valas R."/>
            <person name="Novotny M."/>
            <person name="Yee-Greenbaum J."/>
            <person name="Selengut J.D."/>
            <person name="Haft D.H."/>
            <person name="Halpern A.L."/>
            <person name="Lasken R.S."/>
            <person name="Nealson K."/>
            <person name="Friedman R."/>
            <person name="Venter J.C."/>
        </authorList>
    </citation>
    <scope>NUCLEOTIDE SEQUENCE [LARGE SCALE GENOMIC DNA]</scope>
</reference>
<sequence>MKNYLKYDDVKVFKYDNLVLAVIYTIGHILIAMTCNRIITGATLDMAAADAFIEPIINGFWFYFLLVVLKNLITKRLDNMPTKIFSSHNVGIYLAVIYTIGHILIAMTCNRLLTGAPLNLAAIDAIVEPVVNGFWFYLLFEVFNIYKENVVASAQAEAVKIQILSN</sequence>
<evidence type="ECO:0000313" key="3">
    <source>
        <dbReference type="Proteomes" id="UP000010305"/>
    </source>
</evidence>
<name>J5KAI5_9GAMM</name>
<gene>
    <name evidence="2" type="ORF">NT01SARS_0928</name>
</gene>